<dbReference type="PANTHER" id="PTHR47660">
    <property type="entry name" value="TRANSCRIPTION FACTOR WITH C2H2 AND ZN(2)-CYS(6) DNA BINDING DOMAIN (EUROFUNG)-RELATED-RELATED"/>
    <property type="match status" value="1"/>
</dbReference>
<evidence type="ECO:0000256" key="1">
    <source>
        <dbReference type="ARBA" id="ARBA00022723"/>
    </source>
</evidence>
<evidence type="ECO:0000256" key="2">
    <source>
        <dbReference type="ARBA" id="ARBA00022833"/>
    </source>
</evidence>
<evidence type="ECO:0000256" key="4">
    <source>
        <dbReference type="ARBA" id="ARBA00023125"/>
    </source>
</evidence>
<feature type="domain" description="Zn(2)-C6 fungal-type" evidence="7">
    <location>
        <begin position="60"/>
        <end position="89"/>
    </location>
</feature>
<dbReference type="SUPFAM" id="SSF57701">
    <property type="entry name" value="Zn2/Cys6 DNA-binding domain"/>
    <property type="match status" value="1"/>
</dbReference>
<sequence>MFQITQELTAKAADSDVAFRRATPPIFARSISDAMNDTLRRHIRQNHNASINSPSRARKACANCRVKKSRCEGGSPCSQCSRLKIHCSLNDQDSDDAGDCDTDSESMDTNLESVELQQKPHLQQGSSGTESVSEKIERYINLYFELFQHHWLHFIHKGTFDANNEPPLLVHSMVVIGLWASGEQGAQAAAVSLHGKLGLSICQQKEKWDASQAEEACNTCSWPIPTYQAILLHIIFSLLSQNSAPLGLDLRPSFPRADLELLECLVGSCRKLGMFYYPNMLAHYQESGHTGYSWMCIEEAKRFNLALYRLCRALSVPDPWNKNTIDRAKLLPASELQFPMPENELSWKATNTEEWISALAEGAKDDKTDDASEETWISSSSRLLQILGL</sequence>
<dbReference type="GO" id="GO:0000981">
    <property type="term" value="F:DNA-binding transcription factor activity, RNA polymerase II-specific"/>
    <property type="evidence" value="ECO:0007669"/>
    <property type="project" value="InterPro"/>
</dbReference>
<dbReference type="AlphaFoldDB" id="A0A2B7YTK0"/>
<dbReference type="InterPro" id="IPR036864">
    <property type="entry name" value="Zn2-C6_fun-type_DNA-bd_sf"/>
</dbReference>
<organism evidence="8 9">
    <name type="scientific">Polytolypa hystricis (strain UAMH7299)</name>
    <dbReference type="NCBI Taxonomy" id="1447883"/>
    <lineage>
        <taxon>Eukaryota</taxon>
        <taxon>Fungi</taxon>
        <taxon>Dikarya</taxon>
        <taxon>Ascomycota</taxon>
        <taxon>Pezizomycotina</taxon>
        <taxon>Eurotiomycetes</taxon>
        <taxon>Eurotiomycetidae</taxon>
        <taxon>Onygenales</taxon>
        <taxon>Onygenales incertae sedis</taxon>
        <taxon>Polytolypa</taxon>
    </lineage>
</organism>
<gene>
    <name evidence="8" type="ORF">AJ80_00842</name>
</gene>
<dbReference type="GO" id="GO:0008270">
    <property type="term" value="F:zinc ion binding"/>
    <property type="evidence" value="ECO:0007669"/>
    <property type="project" value="InterPro"/>
</dbReference>
<evidence type="ECO:0000256" key="6">
    <source>
        <dbReference type="ARBA" id="ARBA00023242"/>
    </source>
</evidence>
<dbReference type="InterPro" id="IPR007219">
    <property type="entry name" value="XnlR_reg_dom"/>
</dbReference>
<name>A0A2B7YTK0_POLH7</name>
<dbReference type="Pfam" id="PF00172">
    <property type="entry name" value="Zn_clus"/>
    <property type="match status" value="1"/>
</dbReference>
<dbReference type="GO" id="GO:0006351">
    <property type="term" value="P:DNA-templated transcription"/>
    <property type="evidence" value="ECO:0007669"/>
    <property type="project" value="InterPro"/>
</dbReference>
<dbReference type="CDD" id="cd00067">
    <property type="entry name" value="GAL4"/>
    <property type="match status" value="1"/>
</dbReference>
<evidence type="ECO:0000313" key="9">
    <source>
        <dbReference type="Proteomes" id="UP000224634"/>
    </source>
</evidence>
<evidence type="ECO:0000313" key="8">
    <source>
        <dbReference type="EMBL" id="PGH27364.1"/>
    </source>
</evidence>
<keyword evidence="6" id="KW-0539">Nucleus</keyword>
<dbReference type="PANTHER" id="PTHR47660:SF7">
    <property type="entry name" value="TRANSCRIPTION FACTOR WITH C2H2 AND ZN(2)-CYS(6) DNA BINDING DOMAIN (EUROFUNG)"/>
    <property type="match status" value="1"/>
</dbReference>
<dbReference type="PROSITE" id="PS50048">
    <property type="entry name" value="ZN2_CY6_FUNGAL_2"/>
    <property type="match status" value="1"/>
</dbReference>
<proteinExistence type="predicted"/>
<dbReference type="PROSITE" id="PS00463">
    <property type="entry name" value="ZN2_CY6_FUNGAL_1"/>
    <property type="match status" value="1"/>
</dbReference>
<keyword evidence="2" id="KW-0862">Zinc</keyword>
<evidence type="ECO:0000256" key="3">
    <source>
        <dbReference type="ARBA" id="ARBA00023015"/>
    </source>
</evidence>
<dbReference type="GO" id="GO:0003677">
    <property type="term" value="F:DNA binding"/>
    <property type="evidence" value="ECO:0007669"/>
    <property type="project" value="UniProtKB-KW"/>
</dbReference>
<comment type="caution">
    <text evidence="8">The sequence shown here is derived from an EMBL/GenBank/DDBJ whole genome shotgun (WGS) entry which is preliminary data.</text>
</comment>
<accession>A0A2B7YTK0</accession>
<protein>
    <recommendedName>
        <fullName evidence="7">Zn(2)-C6 fungal-type domain-containing protein</fullName>
    </recommendedName>
</protein>
<evidence type="ECO:0000256" key="5">
    <source>
        <dbReference type="ARBA" id="ARBA00023163"/>
    </source>
</evidence>
<keyword evidence="3" id="KW-0805">Transcription regulation</keyword>
<reference evidence="8 9" key="1">
    <citation type="submission" date="2017-10" db="EMBL/GenBank/DDBJ databases">
        <title>Comparative genomics in systemic dimorphic fungi from Ajellomycetaceae.</title>
        <authorList>
            <person name="Munoz J.F."/>
            <person name="Mcewen J.G."/>
            <person name="Clay O.K."/>
            <person name="Cuomo C.A."/>
        </authorList>
    </citation>
    <scope>NUCLEOTIDE SEQUENCE [LARGE SCALE GENOMIC DNA]</scope>
    <source>
        <strain evidence="8 9">UAMH7299</strain>
    </source>
</reference>
<keyword evidence="4" id="KW-0238">DNA-binding</keyword>
<dbReference type="InterPro" id="IPR001138">
    <property type="entry name" value="Zn2Cys6_DnaBD"/>
</dbReference>
<dbReference type="OrthoDB" id="10261408at2759"/>
<keyword evidence="1" id="KW-0479">Metal-binding</keyword>
<evidence type="ECO:0000259" key="7">
    <source>
        <dbReference type="PROSITE" id="PS50048"/>
    </source>
</evidence>
<keyword evidence="5" id="KW-0804">Transcription</keyword>
<dbReference type="Pfam" id="PF04082">
    <property type="entry name" value="Fungal_trans"/>
    <property type="match status" value="1"/>
</dbReference>
<dbReference type="Gene3D" id="4.10.240.10">
    <property type="entry name" value="Zn(2)-C6 fungal-type DNA-binding domain"/>
    <property type="match status" value="1"/>
</dbReference>
<dbReference type="Proteomes" id="UP000224634">
    <property type="component" value="Unassembled WGS sequence"/>
</dbReference>
<dbReference type="SMART" id="SM00066">
    <property type="entry name" value="GAL4"/>
    <property type="match status" value="1"/>
</dbReference>
<keyword evidence="9" id="KW-1185">Reference proteome</keyword>
<dbReference type="STRING" id="1447883.A0A2B7YTK0"/>
<dbReference type="EMBL" id="PDNA01000007">
    <property type="protein sequence ID" value="PGH27364.1"/>
    <property type="molecule type" value="Genomic_DNA"/>
</dbReference>